<sequence>MAGKKFNNKSKNYINVTLLIRQGTNIQKPSLEQKFSLDAGESKFVEYGNATNIFLNGLVLEYKDKSSQSLTNAREEVIATGVAPTFDWVLNTHSVITINSTNGLDISASN</sequence>
<name>A0A7L4ZF17_9FLAO</name>
<organism evidence="1 2">
    <name type="scientific">Kordia antarctica</name>
    <dbReference type="NCBI Taxonomy" id="1218801"/>
    <lineage>
        <taxon>Bacteria</taxon>
        <taxon>Pseudomonadati</taxon>
        <taxon>Bacteroidota</taxon>
        <taxon>Flavobacteriia</taxon>
        <taxon>Flavobacteriales</taxon>
        <taxon>Flavobacteriaceae</taxon>
        <taxon>Kordia</taxon>
    </lineage>
</organism>
<evidence type="ECO:0000313" key="1">
    <source>
        <dbReference type="EMBL" id="QHI35283.1"/>
    </source>
</evidence>
<protein>
    <submittedName>
        <fullName evidence="1">Uncharacterized protein</fullName>
    </submittedName>
</protein>
<gene>
    <name evidence="1" type="ORF">IMCC3317_06290</name>
</gene>
<dbReference type="KEGG" id="kan:IMCC3317_06290"/>
<reference evidence="1 2" key="1">
    <citation type="journal article" date="2013" name="Int. J. Syst. Evol. Microbiol.">
        <title>Kordia antarctica sp. nov., isolated from Antarctic seawater.</title>
        <authorList>
            <person name="Baek K."/>
            <person name="Choi A."/>
            <person name="Kang I."/>
            <person name="Lee K."/>
            <person name="Cho J.C."/>
        </authorList>
    </citation>
    <scope>NUCLEOTIDE SEQUENCE [LARGE SCALE GENOMIC DNA]</scope>
    <source>
        <strain evidence="1 2">IMCC3317</strain>
    </source>
</reference>
<evidence type="ECO:0000313" key="2">
    <source>
        <dbReference type="Proteomes" id="UP000464657"/>
    </source>
</evidence>
<proteinExistence type="predicted"/>
<dbReference type="Proteomes" id="UP000464657">
    <property type="component" value="Chromosome"/>
</dbReference>
<accession>A0A7L4ZF17</accession>
<dbReference type="AlphaFoldDB" id="A0A7L4ZF17"/>
<dbReference type="OrthoDB" id="1494056at2"/>
<keyword evidence="2" id="KW-1185">Reference proteome</keyword>
<dbReference type="RefSeq" id="WP_160128035.1">
    <property type="nucleotide sequence ID" value="NZ_CP019288.1"/>
</dbReference>
<dbReference type="EMBL" id="CP019288">
    <property type="protein sequence ID" value="QHI35283.1"/>
    <property type="molecule type" value="Genomic_DNA"/>
</dbReference>